<dbReference type="InterPro" id="IPR055979">
    <property type="entry name" value="DUF7557"/>
</dbReference>
<dbReference type="Proteomes" id="UP000606580">
    <property type="component" value="Unassembled WGS sequence"/>
</dbReference>
<protein>
    <submittedName>
        <fullName evidence="2">Uncharacterized protein</fullName>
    </submittedName>
</protein>
<evidence type="ECO:0000313" key="2">
    <source>
        <dbReference type="EMBL" id="NMG83386.1"/>
    </source>
</evidence>
<dbReference type="AlphaFoldDB" id="A0A848D9Z7"/>
<feature type="coiled-coil region" evidence="1">
    <location>
        <begin position="23"/>
        <end position="54"/>
    </location>
</feature>
<accession>A0A848D9Z7</accession>
<proteinExistence type="predicted"/>
<gene>
    <name evidence="2" type="ORF">GIS02_04185</name>
</gene>
<reference evidence="2" key="1">
    <citation type="journal article" date="2020" name="MBio">
        <title>'Candidatus Ethanoperedens,' a Thermophilic Genus of Archaea Mediating the Anaerobic Oxidation of Ethane.</title>
        <authorList>
            <person name="Hahn C.J."/>
            <person name="Laso-Perez R."/>
            <person name="Vulcano F."/>
            <person name="Vaziourakis K.M."/>
            <person name="Stokke R."/>
            <person name="Steen I.H."/>
            <person name="Teske A."/>
            <person name="Boetius A."/>
            <person name="Liebeke M."/>
            <person name="Amann R."/>
            <person name="Knittel K."/>
            <person name="Wegener G."/>
        </authorList>
    </citation>
    <scope>NUCLEOTIDE SEQUENCE</scope>
    <source>
        <strain evidence="2">GoM-Arc1-LC-WB58</strain>
    </source>
</reference>
<evidence type="ECO:0000313" key="3">
    <source>
        <dbReference type="Proteomes" id="UP000606580"/>
    </source>
</evidence>
<comment type="caution">
    <text evidence="2">The sequence shown here is derived from an EMBL/GenBank/DDBJ whole genome shotgun (WGS) entry which is preliminary data.</text>
</comment>
<keyword evidence="1" id="KW-0175">Coiled coil</keyword>
<evidence type="ECO:0000256" key="1">
    <source>
        <dbReference type="SAM" id="Coils"/>
    </source>
</evidence>
<organism evidence="2 3">
    <name type="scientific">Candidatus Ethanoperedens thermophilum</name>
    <dbReference type="NCBI Taxonomy" id="2766897"/>
    <lineage>
        <taxon>Archaea</taxon>
        <taxon>Methanobacteriati</taxon>
        <taxon>Methanobacteriota</taxon>
        <taxon>Stenosarchaea group</taxon>
        <taxon>Methanomicrobia</taxon>
        <taxon>Methanosarcinales</taxon>
        <taxon>Methanosarcinales incertae sedis</taxon>
        <taxon>GOM Arc I cluster</taxon>
        <taxon>Candidatus Ethanoperedens</taxon>
    </lineage>
</organism>
<name>A0A848D9Z7_9EURY</name>
<dbReference type="Pfam" id="PF24434">
    <property type="entry name" value="DUF7557"/>
    <property type="match status" value="1"/>
</dbReference>
<dbReference type="EMBL" id="WNEG01000079">
    <property type="protein sequence ID" value="NMG83386.1"/>
    <property type="molecule type" value="Genomic_DNA"/>
</dbReference>
<sequence length="72" mass="8486">MSTTIQISDEMRSQLNGLKLFGRETYNDVLERILEDMQELNEKTKNEIVQAIKEIESGHYKTHEEVRKELGF</sequence>